<dbReference type="UniPathway" id="UPA00219"/>
<feature type="domain" description="Mur ligase C-terminal" evidence="11">
    <location>
        <begin position="353"/>
        <end position="479"/>
    </location>
</feature>
<dbReference type="SUPFAM" id="SSF53244">
    <property type="entry name" value="MurD-like peptide ligases, peptide-binding domain"/>
    <property type="match status" value="1"/>
</dbReference>
<feature type="binding site" evidence="8">
    <location>
        <begin position="168"/>
        <end position="169"/>
    </location>
    <ligand>
        <name>UDP-N-acetyl-alpha-D-muramoyl-L-alanyl-D-glutamate</name>
        <dbReference type="ChEBI" id="CHEBI:83900"/>
    </ligand>
</feature>
<evidence type="ECO:0000256" key="8">
    <source>
        <dbReference type="HAMAP-Rule" id="MF_00208"/>
    </source>
</evidence>
<keyword evidence="6 8" id="KW-0131">Cell cycle</keyword>
<evidence type="ECO:0000256" key="1">
    <source>
        <dbReference type="ARBA" id="ARBA00004752"/>
    </source>
</evidence>
<proteinExistence type="inferred from homology"/>
<dbReference type="Gene3D" id="3.90.190.20">
    <property type="entry name" value="Mur ligase, C-terminal domain"/>
    <property type="match status" value="1"/>
</dbReference>
<evidence type="ECO:0000313" key="13">
    <source>
        <dbReference type="EMBL" id="ESL02000.1"/>
    </source>
</evidence>
<dbReference type="STRING" id="592026.GCWU0000282_002819"/>
<feature type="binding site" evidence="8">
    <location>
        <begin position="427"/>
        <end position="430"/>
    </location>
    <ligand>
        <name>meso-2,6-diaminopimelate</name>
        <dbReference type="ChEBI" id="CHEBI:57791"/>
    </ligand>
</feature>
<protein>
    <recommendedName>
        <fullName evidence="8">UDP-N-acetylmuramoyl-L-alanyl-D-glutamate--2,6-diaminopimelate ligase</fullName>
        <ecNumber evidence="8">6.3.2.13</ecNumber>
    </recommendedName>
    <alternativeName>
        <fullName evidence="8">Meso-A2pm-adding enzyme</fullName>
    </alternativeName>
    <alternativeName>
        <fullName evidence="8">Meso-diaminopimelate-adding enzyme</fullName>
    </alternativeName>
    <alternativeName>
        <fullName evidence="8">UDP-MurNAc-L-Ala-D-Glu:meso-diaminopimelate ligase</fullName>
    </alternativeName>
    <alternativeName>
        <fullName evidence="8">UDP-MurNAc-tripeptide synthetase</fullName>
    </alternativeName>
    <alternativeName>
        <fullName evidence="8">UDP-N-acetylmuramyl-tripeptide synthetase</fullName>
    </alternativeName>
</protein>
<comment type="cofactor">
    <cofactor evidence="8">
        <name>Mg(2+)</name>
        <dbReference type="ChEBI" id="CHEBI:18420"/>
    </cofactor>
</comment>
<dbReference type="GO" id="GO:0071555">
    <property type="term" value="P:cell wall organization"/>
    <property type="evidence" value="ECO:0007669"/>
    <property type="project" value="UniProtKB-KW"/>
</dbReference>
<dbReference type="NCBIfam" id="TIGR01085">
    <property type="entry name" value="murE"/>
    <property type="match status" value="1"/>
</dbReference>
<comment type="pathway">
    <text evidence="1 8 9">Cell wall biogenesis; peptidoglycan biosynthesis.</text>
</comment>
<dbReference type="AlphaFoldDB" id="V2Z502"/>
<evidence type="ECO:0000256" key="4">
    <source>
        <dbReference type="ARBA" id="ARBA00022960"/>
    </source>
</evidence>
<dbReference type="InterPro" id="IPR035911">
    <property type="entry name" value="MurE/MurF_N"/>
</dbReference>
<dbReference type="GO" id="GO:0005524">
    <property type="term" value="F:ATP binding"/>
    <property type="evidence" value="ECO:0007669"/>
    <property type="project" value="UniProtKB-UniRule"/>
</dbReference>
<dbReference type="InterPro" id="IPR036615">
    <property type="entry name" value="Mur_ligase_C_dom_sf"/>
</dbReference>
<feature type="binding site" evidence="8">
    <location>
        <position position="167"/>
    </location>
    <ligand>
        <name>UDP-N-acetyl-alpha-D-muramoyl-L-alanyl-D-glutamate</name>
        <dbReference type="ChEBI" id="CHEBI:83900"/>
    </ligand>
</feature>
<dbReference type="InterPro" id="IPR036565">
    <property type="entry name" value="Mur-like_cat_sf"/>
</dbReference>
<dbReference type="GO" id="GO:0000287">
    <property type="term" value="F:magnesium ion binding"/>
    <property type="evidence" value="ECO:0007669"/>
    <property type="project" value="UniProtKB-UniRule"/>
</dbReference>
<name>V2Z502_9FIRM</name>
<feature type="binding site" evidence="8">
    <location>
        <begin position="126"/>
        <end position="132"/>
    </location>
    <ligand>
        <name>ATP</name>
        <dbReference type="ChEBI" id="CHEBI:30616"/>
    </ligand>
</feature>
<feature type="binding site" evidence="8">
    <location>
        <position position="203"/>
    </location>
    <ligand>
        <name>UDP-N-acetyl-alpha-D-muramoyl-L-alanyl-D-glutamate</name>
        <dbReference type="ChEBI" id="CHEBI:83900"/>
    </ligand>
</feature>
<dbReference type="GO" id="GO:0009252">
    <property type="term" value="P:peptidoglycan biosynthetic process"/>
    <property type="evidence" value="ECO:0007669"/>
    <property type="project" value="UniProtKB-UniRule"/>
</dbReference>
<evidence type="ECO:0000256" key="3">
    <source>
        <dbReference type="ARBA" id="ARBA00022618"/>
    </source>
</evidence>
<feature type="short sequence motif" description="Meso-diaminopimelate recognition motif" evidence="8">
    <location>
        <begin position="427"/>
        <end position="430"/>
    </location>
</feature>
<comment type="caution">
    <text evidence="13">The sequence shown here is derived from an EMBL/GenBank/DDBJ whole genome shotgun (WGS) entry which is preliminary data.</text>
</comment>
<dbReference type="PANTHER" id="PTHR23135:SF4">
    <property type="entry name" value="UDP-N-ACETYLMURAMOYL-L-ALANYL-D-GLUTAMATE--2,6-DIAMINOPIMELATE LIGASE MURE HOMOLOG, CHLOROPLASTIC"/>
    <property type="match status" value="1"/>
</dbReference>
<evidence type="ECO:0000313" key="14">
    <source>
        <dbReference type="Proteomes" id="UP000018227"/>
    </source>
</evidence>
<evidence type="ECO:0000256" key="6">
    <source>
        <dbReference type="ARBA" id="ARBA00023306"/>
    </source>
</evidence>
<dbReference type="EC" id="6.3.2.13" evidence="8"/>
<dbReference type="Pfam" id="PF02875">
    <property type="entry name" value="Mur_ligase_C"/>
    <property type="match status" value="1"/>
</dbReference>
<reference evidence="13 14" key="1">
    <citation type="submission" date="2013-06" db="EMBL/GenBank/DDBJ databases">
        <authorList>
            <person name="Weinstock G."/>
            <person name="Sodergren E."/>
            <person name="Clifton S."/>
            <person name="Fulton L."/>
            <person name="Fulton B."/>
            <person name="Courtney L."/>
            <person name="Fronick C."/>
            <person name="Harrison M."/>
            <person name="Strong C."/>
            <person name="Farmer C."/>
            <person name="Delahaunty K."/>
            <person name="Markovic C."/>
            <person name="Hall O."/>
            <person name="Minx P."/>
            <person name="Tomlinson C."/>
            <person name="Mitreva M."/>
            <person name="Nelson J."/>
            <person name="Hou S."/>
            <person name="Wollam A."/>
            <person name="Pepin K.H."/>
            <person name="Johnson M."/>
            <person name="Bhonagiri V."/>
            <person name="Nash W.E."/>
            <person name="Warren W."/>
            <person name="Chinwalla A."/>
            <person name="Mardis E.R."/>
            <person name="Wilson R.K."/>
        </authorList>
    </citation>
    <scope>NUCLEOTIDE SEQUENCE [LARGE SCALE GENOMIC DNA]</scope>
    <source>
        <strain evidence="13 14">ATCC 51271</strain>
    </source>
</reference>
<dbReference type="PANTHER" id="PTHR23135">
    <property type="entry name" value="MUR LIGASE FAMILY MEMBER"/>
    <property type="match status" value="1"/>
</dbReference>
<feature type="binding site" evidence="8">
    <location>
        <position position="195"/>
    </location>
    <ligand>
        <name>UDP-N-acetyl-alpha-D-muramoyl-L-alanyl-D-glutamate</name>
        <dbReference type="ChEBI" id="CHEBI:83900"/>
    </ligand>
</feature>
<feature type="binding site" evidence="8">
    <location>
        <position position="403"/>
    </location>
    <ligand>
        <name>meso-2,6-diaminopimelate</name>
        <dbReference type="ChEBI" id="CHEBI:57791"/>
    </ligand>
</feature>
<evidence type="ECO:0000259" key="11">
    <source>
        <dbReference type="Pfam" id="PF02875"/>
    </source>
</evidence>
<dbReference type="Gene3D" id="3.40.1390.10">
    <property type="entry name" value="MurE/MurF, N-terminal domain"/>
    <property type="match status" value="1"/>
</dbReference>
<feature type="domain" description="Mur ligase N-terminal catalytic" evidence="10">
    <location>
        <begin position="38"/>
        <end position="106"/>
    </location>
</feature>
<comment type="PTM">
    <text evidence="8">Carboxylation is probably crucial for Mg(2+) binding and, consequently, for the gamma-phosphate positioning of ATP.</text>
</comment>
<dbReference type="GO" id="GO:0051301">
    <property type="term" value="P:cell division"/>
    <property type="evidence" value="ECO:0007669"/>
    <property type="project" value="UniProtKB-KW"/>
</dbReference>
<keyword evidence="8" id="KW-0547">Nucleotide-binding</keyword>
<evidence type="ECO:0000256" key="2">
    <source>
        <dbReference type="ARBA" id="ARBA00005898"/>
    </source>
</evidence>
<dbReference type="GO" id="GO:0005737">
    <property type="term" value="C:cytoplasm"/>
    <property type="evidence" value="ECO:0007669"/>
    <property type="project" value="UniProtKB-SubCell"/>
</dbReference>
<dbReference type="eggNOG" id="COG0769">
    <property type="taxonomic scope" value="Bacteria"/>
</dbReference>
<dbReference type="InterPro" id="IPR000713">
    <property type="entry name" value="Mur_ligase_N"/>
</dbReference>
<sequence>MIYTISDNAFKEFNMLAGELLSYIKVKKICGDIEKIDIKYISEDSRNIKEGTAFICIEGSRVDGHLFVEGAKKNGAGLFIASKDIADKAGDIPVVYVKDTLKVMALLSNVLYGKPDEKLFMVGITGTNGKTTTSYLINHIFETMNLKTGLIGTIHHKIGKKIIPTKNTTPVSATLQGLLEEMAAEKCDACVMEVSSHALALDRVIGCDFDCAVFTNLSHEHLDLHKTMGNYAHTKELLFTQLGHNLKNGKLKTAVLNIDDKYSEEYKAHTPAEVITYGIDDKTADFYADKIFFDDWKMRFDLHFLGDVYKVETNLVGLFNVYNVLAAICTAFAKGIAVRDAIEALKSFSGVSGRMETVHTDKNYKIIIDFAHTPDGLMKVLETLNKVPHNRIITLIGHSGGNRDSSMRPDLGRIALENSDEVVFTADNPRNESVEHIVEGLVSDCAKTNYTVIEDRKEAIEYAFGIAGENDIVLLAGKGAEPYQVIGDEYLPYSEIETVKEILGRI</sequence>
<comment type="catalytic activity">
    <reaction evidence="8">
        <text>UDP-N-acetyl-alpha-D-muramoyl-L-alanyl-D-glutamate + meso-2,6-diaminopimelate + ATP = UDP-N-acetyl-alpha-D-muramoyl-L-alanyl-gamma-D-glutamyl-meso-2,6-diaminopimelate + ADP + phosphate + H(+)</text>
        <dbReference type="Rhea" id="RHEA:23676"/>
        <dbReference type="ChEBI" id="CHEBI:15378"/>
        <dbReference type="ChEBI" id="CHEBI:30616"/>
        <dbReference type="ChEBI" id="CHEBI:43474"/>
        <dbReference type="ChEBI" id="CHEBI:57791"/>
        <dbReference type="ChEBI" id="CHEBI:83900"/>
        <dbReference type="ChEBI" id="CHEBI:83905"/>
        <dbReference type="ChEBI" id="CHEBI:456216"/>
        <dbReference type="EC" id="6.3.2.13"/>
    </reaction>
</comment>
<dbReference type="SUPFAM" id="SSF53623">
    <property type="entry name" value="MurD-like peptide ligases, catalytic domain"/>
    <property type="match status" value="1"/>
</dbReference>
<dbReference type="EMBL" id="ACIL03000017">
    <property type="protein sequence ID" value="ESL02000.1"/>
    <property type="molecule type" value="Genomic_DNA"/>
</dbReference>
<feature type="modified residue" description="N6-carboxylysine" evidence="8">
    <location>
        <position position="235"/>
    </location>
</feature>
<keyword evidence="4 8" id="KW-0133">Cell shape</keyword>
<dbReference type="InterPro" id="IPR004101">
    <property type="entry name" value="Mur_ligase_C"/>
</dbReference>
<keyword evidence="5 8" id="KW-0573">Peptidoglycan synthesis</keyword>
<feature type="binding site" evidence="8">
    <location>
        <position position="481"/>
    </location>
    <ligand>
        <name>meso-2,6-diaminopimelate</name>
        <dbReference type="ChEBI" id="CHEBI:57791"/>
    </ligand>
</feature>
<feature type="binding site" evidence="8">
    <location>
        <position position="477"/>
    </location>
    <ligand>
        <name>meso-2,6-diaminopimelate</name>
        <dbReference type="ChEBI" id="CHEBI:57791"/>
    </ligand>
</feature>
<dbReference type="HAMAP" id="MF_00208">
    <property type="entry name" value="MurE"/>
    <property type="match status" value="1"/>
</dbReference>
<feature type="domain" description="Mur ligase central" evidence="12">
    <location>
        <begin position="124"/>
        <end position="331"/>
    </location>
</feature>
<feature type="binding site" evidence="8">
    <location>
        <position position="45"/>
    </location>
    <ligand>
        <name>UDP-N-acetyl-alpha-D-muramoyl-L-alanyl-D-glutamate</name>
        <dbReference type="ChEBI" id="CHEBI:83900"/>
    </ligand>
</feature>
<evidence type="ECO:0000259" key="10">
    <source>
        <dbReference type="Pfam" id="PF01225"/>
    </source>
</evidence>
<evidence type="ECO:0000259" key="12">
    <source>
        <dbReference type="Pfam" id="PF08245"/>
    </source>
</evidence>
<keyword evidence="3 8" id="KW-0132">Cell division</keyword>
<gene>
    <name evidence="8" type="primary">murE</name>
    <name evidence="13" type="ORF">GCWU0000282_002819</name>
</gene>
<keyword evidence="7 8" id="KW-0961">Cell wall biogenesis/degradation</keyword>
<evidence type="ECO:0000256" key="5">
    <source>
        <dbReference type="ARBA" id="ARBA00022984"/>
    </source>
</evidence>
<comment type="subcellular location">
    <subcellularLocation>
        <location evidence="8 9">Cytoplasm</location>
    </subcellularLocation>
</comment>
<comment type="caution">
    <text evidence="8">Lacks conserved residue(s) required for the propagation of feature annotation.</text>
</comment>
<dbReference type="Gene3D" id="3.40.1190.10">
    <property type="entry name" value="Mur-like, catalytic domain"/>
    <property type="match status" value="1"/>
</dbReference>
<dbReference type="NCBIfam" id="NF001126">
    <property type="entry name" value="PRK00139.1-4"/>
    <property type="match status" value="1"/>
</dbReference>
<keyword evidence="8" id="KW-0963">Cytoplasm</keyword>
<keyword evidence="8" id="KW-0067">ATP-binding</keyword>
<dbReference type="InterPro" id="IPR013221">
    <property type="entry name" value="Mur_ligase_cen"/>
</dbReference>
<comment type="similarity">
    <text evidence="2 8">Belongs to the MurCDEF family. MurE subfamily.</text>
</comment>
<dbReference type="InterPro" id="IPR005761">
    <property type="entry name" value="UDP-N-AcMur-Glu-dNH2Pim_ligase"/>
</dbReference>
<evidence type="ECO:0000256" key="9">
    <source>
        <dbReference type="RuleBase" id="RU004135"/>
    </source>
</evidence>
<dbReference type="Pfam" id="PF08245">
    <property type="entry name" value="Mur_ligase_M"/>
    <property type="match status" value="1"/>
</dbReference>
<dbReference type="GO" id="GO:0008360">
    <property type="term" value="P:regulation of cell shape"/>
    <property type="evidence" value="ECO:0007669"/>
    <property type="project" value="UniProtKB-KW"/>
</dbReference>
<keyword evidence="8 13" id="KW-0436">Ligase</keyword>
<evidence type="ECO:0000256" key="7">
    <source>
        <dbReference type="ARBA" id="ARBA00023316"/>
    </source>
</evidence>
<dbReference type="HOGENOM" id="CLU_022291_4_1_9"/>
<dbReference type="SUPFAM" id="SSF63418">
    <property type="entry name" value="MurE/MurF N-terminal domain"/>
    <property type="match status" value="1"/>
</dbReference>
<organism evidence="13 14">
    <name type="scientific">Catonella morbi ATCC 51271</name>
    <dbReference type="NCBI Taxonomy" id="592026"/>
    <lineage>
        <taxon>Bacteria</taxon>
        <taxon>Bacillati</taxon>
        <taxon>Bacillota</taxon>
        <taxon>Clostridia</taxon>
        <taxon>Lachnospirales</taxon>
        <taxon>Lachnospiraceae</taxon>
        <taxon>Catonella</taxon>
    </lineage>
</organism>
<keyword evidence="14" id="KW-1185">Reference proteome</keyword>
<dbReference type="Proteomes" id="UP000018227">
    <property type="component" value="Unassembled WGS sequence"/>
</dbReference>
<dbReference type="Pfam" id="PF01225">
    <property type="entry name" value="Mur_ligase"/>
    <property type="match status" value="1"/>
</dbReference>
<keyword evidence="8" id="KW-0460">Magnesium</keyword>
<dbReference type="GO" id="GO:0008765">
    <property type="term" value="F:UDP-N-acetylmuramoylalanyl-D-glutamate-2,6-diaminopimelate ligase activity"/>
    <property type="evidence" value="ECO:0007669"/>
    <property type="project" value="UniProtKB-UniRule"/>
</dbReference>
<accession>V2Z502</accession>
<comment type="function">
    <text evidence="8">Catalyzes the addition of meso-diaminopimelic acid to the nucleotide precursor UDP-N-acetylmuramoyl-L-alanyl-D-glutamate (UMAG) in the biosynthesis of bacterial cell-wall peptidoglycan.</text>
</comment>